<dbReference type="STRING" id="1122155.SAMN02745158_00713"/>
<dbReference type="RefSeq" id="WP_072849050.1">
    <property type="nucleotide sequence ID" value="NZ_FQVI01000002.1"/>
</dbReference>
<dbReference type="Proteomes" id="UP000184245">
    <property type="component" value="Unassembled WGS sequence"/>
</dbReference>
<dbReference type="AlphaFoldDB" id="A0A1M4U3M3"/>
<reference evidence="1 2" key="1">
    <citation type="submission" date="2016-11" db="EMBL/GenBank/DDBJ databases">
        <authorList>
            <person name="Jaros S."/>
            <person name="Januszkiewicz K."/>
            <person name="Wedrychowicz H."/>
        </authorList>
    </citation>
    <scope>NUCLEOTIDE SEQUENCE [LARGE SCALE GENOMIC DNA]</scope>
    <source>
        <strain evidence="1 2">DSM 17459</strain>
    </source>
</reference>
<dbReference type="SUPFAM" id="SSF48452">
    <property type="entry name" value="TPR-like"/>
    <property type="match status" value="1"/>
</dbReference>
<evidence type="ECO:0008006" key="3">
    <source>
        <dbReference type="Google" id="ProtNLM"/>
    </source>
</evidence>
<evidence type="ECO:0000313" key="1">
    <source>
        <dbReference type="EMBL" id="SHE51275.1"/>
    </source>
</evidence>
<dbReference type="InterPro" id="IPR011990">
    <property type="entry name" value="TPR-like_helical_dom_sf"/>
</dbReference>
<dbReference type="OrthoDB" id="1895216at2"/>
<protein>
    <recommendedName>
        <fullName evidence="3">Tetratricopeptide repeat-containing protein</fullName>
    </recommendedName>
</protein>
<gene>
    <name evidence="1" type="ORF">SAMN02745158_00713</name>
</gene>
<proteinExistence type="predicted"/>
<sequence length="260" mass="30159">MGGYILCQVRKAQMPYYIESISTNIYTIEELCYYLYHNIYLLDDTIINEQLCDWIRKELGLEKLYHKLYRTLENNESIGNFILSVFKEINYLNHSEFKEMNQQLEVLEAQPPAIRQKKKGDYLVENHMYVNAIKVYEDAVTLVEDTNLGEQFVGEIHHNMGCAYLNLFQLEEAVLCFARAYEELHTKASLKHYLIACYLCSSPGEWEQECARMGVDTQTKKELVREIEEAASSIGQAAASKDTDGILKSLTRDYHRSTGF</sequence>
<keyword evidence="2" id="KW-1185">Reference proteome</keyword>
<dbReference type="Gene3D" id="1.25.40.10">
    <property type="entry name" value="Tetratricopeptide repeat domain"/>
    <property type="match status" value="1"/>
</dbReference>
<name>A0A1M4U3M3_9CLOT</name>
<organism evidence="1 2">
    <name type="scientific">Lactonifactor longoviformis DSM 17459</name>
    <dbReference type="NCBI Taxonomy" id="1122155"/>
    <lineage>
        <taxon>Bacteria</taxon>
        <taxon>Bacillati</taxon>
        <taxon>Bacillota</taxon>
        <taxon>Clostridia</taxon>
        <taxon>Eubacteriales</taxon>
        <taxon>Clostridiaceae</taxon>
        <taxon>Lactonifactor</taxon>
    </lineage>
</organism>
<accession>A0A1M4U3M3</accession>
<evidence type="ECO:0000313" key="2">
    <source>
        <dbReference type="Proteomes" id="UP000184245"/>
    </source>
</evidence>
<dbReference type="EMBL" id="FQVI01000002">
    <property type="protein sequence ID" value="SHE51275.1"/>
    <property type="molecule type" value="Genomic_DNA"/>
</dbReference>